<organism evidence="2 3">
    <name type="scientific">Mycena pura</name>
    <dbReference type="NCBI Taxonomy" id="153505"/>
    <lineage>
        <taxon>Eukaryota</taxon>
        <taxon>Fungi</taxon>
        <taxon>Dikarya</taxon>
        <taxon>Basidiomycota</taxon>
        <taxon>Agaricomycotina</taxon>
        <taxon>Agaricomycetes</taxon>
        <taxon>Agaricomycetidae</taxon>
        <taxon>Agaricales</taxon>
        <taxon>Marasmiineae</taxon>
        <taxon>Mycenaceae</taxon>
        <taxon>Mycena</taxon>
    </lineage>
</organism>
<dbReference type="AlphaFoldDB" id="A0AAD7E5R1"/>
<dbReference type="Proteomes" id="UP001219525">
    <property type="component" value="Unassembled WGS sequence"/>
</dbReference>
<gene>
    <name evidence="2" type="ORF">GGX14DRAFT_384206</name>
</gene>
<dbReference type="EMBL" id="JARJCW010000001">
    <property type="protein sequence ID" value="KAJ7230254.1"/>
    <property type="molecule type" value="Genomic_DNA"/>
</dbReference>
<proteinExistence type="predicted"/>
<name>A0AAD7E5R1_9AGAR</name>
<protein>
    <submittedName>
        <fullName evidence="2">Uncharacterized protein</fullName>
    </submittedName>
</protein>
<keyword evidence="3" id="KW-1185">Reference proteome</keyword>
<accession>A0AAD7E5R1</accession>
<sequence>MWQICVHLSTEQSTRAQYFSTFRKPGSADDKRWIRHGLVEYVGEDFCREVIDVHVGTTVEDQAFEPNKSRLEASCPALQFREPRLNDSVRLYPSGEVVKGVRHLPAFCHRPSISADAKAIFSRSGCIIPAPDASLPSPLTSKNLRPRSEARNSRSSSRLSQPSSSLSNSSLMPPKSAVAGPPSRPRGSKRVRSKSPAGLGRKKARATSVEEEEEVDELQDDEDIPLPSQSVVGTHGTSGPSDSSLPNQKARETSVQEDEIEFVAHTQNHTSGASGSARQRVRKRGSSPIAFSPTMISVGALHFLIVAGIDPNPRPPKPLFLRTVVTLIVTVARAADASPASANAEVALQVAPLLTCERDM</sequence>
<reference evidence="2" key="1">
    <citation type="submission" date="2023-03" db="EMBL/GenBank/DDBJ databases">
        <title>Massive genome expansion in bonnet fungi (Mycena s.s.) driven by repeated elements and novel gene families across ecological guilds.</title>
        <authorList>
            <consortium name="Lawrence Berkeley National Laboratory"/>
            <person name="Harder C.B."/>
            <person name="Miyauchi S."/>
            <person name="Viragh M."/>
            <person name="Kuo A."/>
            <person name="Thoen E."/>
            <person name="Andreopoulos B."/>
            <person name="Lu D."/>
            <person name="Skrede I."/>
            <person name="Drula E."/>
            <person name="Henrissat B."/>
            <person name="Morin E."/>
            <person name="Kohler A."/>
            <person name="Barry K."/>
            <person name="LaButti K."/>
            <person name="Morin E."/>
            <person name="Salamov A."/>
            <person name="Lipzen A."/>
            <person name="Mereny Z."/>
            <person name="Hegedus B."/>
            <person name="Baldrian P."/>
            <person name="Stursova M."/>
            <person name="Weitz H."/>
            <person name="Taylor A."/>
            <person name="Grigoriev I.V."/>
            <person name="Nagy L.G."/>
            <person name="Martin F."/>
            <person name="Kauserud H."/>
        </authorList>
    </citation>
    <scope>NUCLEOTIDE SEQUENCE</scope>
    <source>
        <strain evidence="2">9144</strain>
    </source>
</reference>
<evidence type="ECO:0000256" key="1">
    <source>
        <dbReference type="SAM" id="MobiDB-lite"/>
    </source>
</evidence>
<feature type="compositionally biased region" description="Polar residues" evidence="1">
    <location>
        <begin position="227"/>
        <end position="247"/>
    </location>
</feature>
<feature type="compositionally biased region" description="Acidic residues" evidence="1">
    <location>
        <begin position="209"/>
        <end position="224"/>
    </location>
</feature>
<comment type="caution">
    <text evidence="2">The sequence shown here is derived from an EMBL/GenBank/DDBJ whole genome shotgun (WGS) entry which is preliminary data.</text>
</comment>
<feature type="compositionally biased region" description="Low complexity" evidence="1">
    <location>
        <begin position="153"/>
        <end position="176"/>
    </location>
</feature>
<evidence type="ECO:0000313" key="3">
    <source>
        <dbReference type="Proteomes" id="UP001219525"/>
    </source>
</evidence>
<evidence type="ECO:0000313" key="2">
    <source>
        <dbReference type="EMBL" id="KAJ7230254.1"/>
    </source>
</evidence>
<feature type="region of interest" description="Disordered" evidence="1">
    <location>
        <begin position="132"/>
        <end position="254"/>
    </location>
</feature>